<evidence type="ECO:0000259" key="3">
    <source>
        <dbReference type="PROSITE" id="PS51724"/>
    </source>
</evidence>
<dbReference type="Pfam" id="PF05036">
    <property type="entry name" value="SPOR"/>
    <property type="match status" value="1"/>
</dbReference>
<dbReference type="Gene3D" id="3.30.70.1070">
    <property type="entry name" value="Sporulation related repeat"/>
    <property type="match status" value="1"/>
</dbReference>
<dbReference type="PROSITE" id="PS51724">
    <property type="entry name" value="SPOR"/>
    <property type="match status" value="1"/>
</dbReference>
<feature type="signal peptide" evidence="2">
    <location>
        <begin position="1"/>
        <end position="19"/>
    </location>
</feature>
<feature type="chain" id="PRO_5046311866" evidence="2">
    <location>
        <begin position="20"/>
        <end position="317"/>
    </location>
</feature>
<dbReference type="InterPro" id="IPR007730">
    <property type="entry name" value="SPOR-like_dom"/>
</dbReference>
<keyword evidence="2" id="KW-0732">Signal</keyword>
<feature type="region of interest" description="Disordered" evidence="1">
    <location>
        <begin position="186"/>
        <end position="235"/>
    </location>
</feature>
<dbReference type="SUPFAM" id="SSF110997">
    <property type="entry name" value="Sporulation related repeat"/>
    <property type="match status" value="1"/>
</dbReference>
<feature type="compositionally biased region" description="Basic and acidic residues" evidence="1">
    <location>
        <begin position="204"/>
        <end position="223"/>
    </location>
</feature>
<name>A0ABT4ZFS0_9RHOB</name>
<dbReference type="InterPro" id="IPR036680">
    <property type="entry name" value="SPOR-like_sf"/>
</dbReference>
<gene>
    <name evidence="4" type="ORF">PAF17_09925</name>
</gene>
<sequence>MRFLTMTILVAVLTRTVGAAPVPFPPDDFNGTQYVDRSGCVFRRMDGVWVALKDRAGGAVCGFPPTFQDVVSGTAAPDPQGKLLGQLAAGMKQGEFIVDPRPVEQRAPAVPDQQDGALLQEIEAVTRAQAGQARAGRPSDLCAMLGYAPDKDMKTGLGQDVTMGLCPGMRASSDIQPANKPVKKAAITKAAASEATANGSQIVQDRRSPEKPRSKQSTKEKSSKPAMQKQVKKPEEAVEMIPPTARFVQVGAYEGNENVMIIIRRLSELGYKVAQKRIRQNETDIRIVFAGPFTNRKGLIAALNELRASGYPKAIAR</sequence>
<evidence type="ECO:0000313" key="5">
    <source>
        <dbReference type="Proteomes" id="UP001165641"/>
    </source>
</evidence>
<keyword evidence="5" id="KW-1185">Reference proteome</keyword>
<protein>
    <submittedName>
        <fullName evidence="4">SPOR domain-containing protein</fullName>
    </submittedName>
</protein>
<organism evidence="4 5">
    <name type="scientific">Paracoccus onchidii</name>
    <dbReference type="NCBI Taxonomy" id="3017813"/>
    <lineage>
        <taxon>Bacteria</taxon>
        <taxon>Pseudomonadati</taxon>
        <taxon>Pseudomonadota</taxon>
        <taxon>Alphaproteobacteria</taxon>
        <taxon>Rhodobacterales</taxon>
        <taxon>Paracoccaceae</taxon>
        <taxon>Paracoccus</taxon>
    </lineage>
</organism>
<dbReference type="RefSeq" id="WP_271888939.1">
    <property type="nucleotide sequence ID" value="NZ_JAQBIE010000011.1"/>
</dbReference>
<reference evidence="4" key="1">
    <citation type="submission" date="2022-12" db="EMBL/GenBank/DDBJ databases">
        <title>Paracoccus onchidii sp. nov., isolated from a marine invertebrate from the South China Sea.</title>
        <authorList>
            <person name="Xu S."/>
            <person name="Liu Z."/>
            <person name="Xu Y."/>
        </authorList>
    </citation>
    <scope>NUCLEOTIDE SEQUENCE</scope>
    <source>
        <strain evidence="4">Z330</strain>
    </source>
</reference>
<evidence type="ECO:0000256" key="1">
    <source>
        <dbReference type="SAM" id="MobiDB-lite"/>
    </source>
</evidence>
<comment type="caution">
    <text evidence="4">The sequence shown here is derived from an EMBL/GenBank/DDBJ whole genome shotgun (WGS) entry which is preliminary data.</text>
</comment>
<dbReference type="Proteomes" id="UP001165641">
    <property type="component" value="Unassembled WGS sequence"/>
</dbReference>
<dbReference type="EMBL" id="JAQBIE010000011">
    <property type="protein sequence ID" value="MDB6177818.1"/>
    <property type="molecule type" value="Genomic_DNA"/>
</dbReference>
<accession>A0ABT4ZFS0</accession>
<feature type="domain" description="SPOR" evidence="3">
    <location>
        <begin position="240"/>
        <end position="317"/>
    </location>
</feature>
<evidence type="ECO:0000256" key="2">
    <source>
        <dbReference type="SAM" id="SignalP"/>
    </source>
</evidence>
<proteinExistence type="predicted"/>
<feature type="compositionally biased region" description="Low complexity" evidence="1">
    <location>
        <begin position="186"/>
        <end position="197"/>
    </location>
</feature>
<evidence type="ECO:0000313" key="4">
    <source>
        <dbReference type="EMBL" id="MDB6177818.1"/>
    </source>
</evidence>